<keyword evidence="4" id="KW-1185">Reference proteome</keyword>
<dbReference type="InterPro" id="IPR008266">
    <property type="entry name" value="Tyr_kinase_AS"/>
</dbReference>
<dbReference type="Proteomes" id="UP000053257">
    <property type="component" value="Unassembled WGS sequence"/>
</dbReference>
<feature type="compositionally biased region" description="Basic and acidic residues" evidence="1">
    <location>
        <begin position="848"/>
        <end position="860"/>
    </location>
</feature>
<reference evidence="3 4" key="1">
    <citation type="journal article" date="2014" name="PLoS Genet.">
        <title>Analysis of the Phlebiopsis gigantea genome, transcriptome and secretome provides insight into its pioneer colonization strategies of wood.</title>
        <authorList>
            <person name="Hori C."/>
            <person name="Ishida T."/>
            <person name="Igarashi K."/>
            <person name="Samejima M."/>
            <person name="Suzuki H."/>
            <person name="Master E."/>
            <person name="Ferreira P."/>
            <person name="Ruiz-Duenas F.J."/>
            <person name="Held B."/>
            <person name="Canessa P."/>
            <person name="Larrondo L.F."/>
            <person name="Schmoll M."/>
            <person name="Druzhinina I.S."/>
            <person name="Kubicek C.P."/>
            <person name="Gaskell J.A."/>
            <person name="Kersten P."/>
            <person name="St John F."/>
            <person name="Glasner J."/>
            <person name="Sabat G."/>
            <person name="Splinter BonDurant S."/>
            <person name="Syed K."/>
            <person name="Yadav J."/>
            <person name="Mgbeahuruike A.C."/>
            <person name="Kovalchuk A."/>
            <person name="Asiegbu F.O."/>
            <person name="Lackner G."/>
            <person name="Hoffmeister D."/>
            <person name="Rencoret J."/>
            <person name="Gutierrez A."/>
            <person name="Sun H."/>
            <person name="Lindquist E."/>
            <person name="Barry K."/>
            <person name="Riley R."/>
            <person name="Grigoriev I.V."/>
            <person name="Henrissat B."/>
            <person name="Kues U."/>
            <person name="Berka R.M."/>
            <person name="Martinez A.T."/>
            <person name="Covert S.F."/>
            <person name="Blanchette R.A."/>
            <person name="Cullen D."/>
        </authorList>
    </citation>
    <scope>NUCLEOTIDE SEQUENCE [LARGE SCALE GENOMIC DNA]</scope>
    <source>
        <strain evidence="3 4">11061_1 CR5-6</strain>
    </source>
</reference>
<protein>
    <recommendedName>
        <fullName evidence="2">Fungal-type protein kinase domain-containing protein</fullName>
    </recommendedName>
</protein>
<feature type="region of interest" description="Disordered" evidence="1">
    <location>
        <begin position="986"/>
        <end position="1005"/>
    </location>
</feature>
<dbReference type="GO" id="GO:0004672">
    <property type="term" value="F:protein kinase activity"/>
    <property type="evidence" value="ECO:0007669"/>
    <property type="project" value="InterPro"/>
</dbReference>
<evidence type="ECO:0000256" key="1">
    <source>
        <dbReference type="SAM" id="MobiDB-lite"/>
    </source>
</evidence>
<dbReference type="OrthoDB" id="2802734at2759"/>
<feature type="domain" description="Fungal-type protein kinase" evidence="2">
    <location>
        <begin position="460"/>
        <end position="690"/>
    </location>
</feature>
<dbReference type="Gene3D" id="1.10.510.10">
    <property type="entry name" value="Transferase(Phosphotransferase) domain 1"/>
    <property type="match status" value="1"/>
</dbReference>
<proteinExistence type="predicted"/>
<organism evidence="3 4">
    <name type="scientific">Phlebiopsis gigantea (strain 11061_1 CR5-6)</name>
    <name type="common">White-rot fungus</name>
    <name type="synonym">Peniophora gigantea</name>
    <dbReference type="NCBI Taxonomy" id="745531"/>
    <lineage>
        <taxon>Eukaryota</taxon>
        <taxon>Fungi</taxon>
        <taxon>Dikarya</taxon>
        <taxon>Basidiomycota</taxon>
        <taxon>Agaricomycotina</taxon>
        <taxon>Agaricomycetes</taxon>
        <taxon>Polyporales</taxon>
        <taxon>Phanerochaetaceae</taxon>
        <taxon>Phlebiopsis</taxon>
    </lineage>
</organism>
<accession>A0A0C3SB50</accession>
<evidence type="ECO:0000313" key="4">
    <source>
        <dbReference type="Proteomes" id="UP000053257"/>
    </source>
</evidence>
<evidence type="ECO:0000313" key="3">
    <source>
        <dbReference type="EMBL" id="KIP09752.1"/>
    </source>
</evidence>
<evidence type="ECO:0000259" key="2">
    <source>
        <dbReference type="Pfam" id="PF17667"/>
    </source>
</evidence>
<dbReference type="EMBL" id="KN840462">
    <property type="protein sequence ID" value="KIP09752.1"/>
    <property type="molecule type" value="Genomic_DNA"/>
</dbReference>
<dbReference type="HOGENOM" id="CLU_008979_0_0_1"/>
<feature type="region of interest" description="Disordered" evidence="1">
    <location>
        <begin position="804"/>
        <end position="888"/>
    </location>
</feature>
<gene>
    <name evidence="3" type="ORF">PHLGIDRAFT_126056</name>
</gene>
<dbReference type="SUPFAM" id="SSF56112">
    <property type="entry name" value="Protein kinase-like (PK-like)"/>
    <property type="match status" value="1"/>
</dbReference>
<feature type="region of interest" description="Disordered" evidence="1">
    <location>
        <begin position="941"/>
        <end position="972"/>
    </location>
</feature>
<feature type="compositionally biased region" description="Low complexity" evidence="1">
    <location>
        <begin position="862"/>
        <end position="873"/>
    </location>
</feature>
<name>A0A0C3SB50_PHLG1</name>
<feature type="region of interest" description="Disordered" evidence="1">
    <location>
        <begin position="1"/>
        <end position="65"/>
    </location>
</feature>
<dbReference type="InterPro" id="IPR011009">
    <property type="entry name" value="Kinase-like_dom_sf"/>
</dbReference>
<dbReference type="Pfam" id="PF17667">
    <property type="entry name" value="Pkinase_fungal"/>
    <property type="match status" value="2"/>
</dbReference>
<dbReference type="PANTHER" id="PTHR38248:SF2">
    <property type="entry name" value="FUNK1 11"/>
    <property type="match status" value="1"/>
</dbReference>
<feature type="compositionally biased region" description="Polar residues" evidence="1">
    <location>
        <begin position="1"/>
        <end position="10"/>
    </location>
</feature>
<dbReference type="PANTHER" id="PTHR38248">
    <property type="entry name" value="FUNK1 6"/>
    <property type="match status" value="1"/>
</dbReference>
<feature type="domain" description="Fungal-type protein kinase" evidence="2">
    <location>
        <begin position="317"/>
        <end position="381"/>
    </location>
</feature>
<dbReference type="InterPro" id="IPR040976">
    <property type="entry name" value="Pkinase_fungal"/>
</dbReference>
<dbReference type="PROSITE" id="PS00109">
    <property type="entry name" value="PROTEIN_KINASE_TYR"/>
    <property type="match status" value="1"/>
</dbReference>
<sequence length="1005" mass="112992">MSDPASSSLFGASGGTSLDIGTPHTLDPNALPVLEDISLEESESISTSLSPHIRPPDSTHWDISVSSDDSLADVDESFISQDADPSDEGETGLEESNEFIIRVCDSNFFRSRRATTTPIHSHNNASTHSELLATPREGKGATAVKDPDYGYYVLLEMDRKYTEMDTVEFLEKFVDAPRMTKSQLKKAGDFSDLAQLLEHKNSGEKDMYPILCRVFNNVLQLAKSTDRVKDVADWIESGEKDSKPDLAWLQSHFRAAKASDSVKTKRTKVSEERLVHVARMSWPWVVLAVEVKRHEAEAGFHFSHAGFLRETVNGRPARVQNAKYAQEIQNRQHRTHVFSIYVANKYARLFRWDRAGAIVSKPIDLEKDPRQLLNFLYSLAYVGSARTDIIRQRQGYDISAQLAPTADINLLRAYSPDNFYLRGYRDFMLNKRSQAAYPIYKVYCQALEWGEESTRRTTRSAAKNKFKAFLIGKPVTTQCSLTGRSTKGFVGFDLQEKRLCFIKDSWRPLAPRIHPEWEVYKRLKERGVSKFIATAIAGGDLPGQDGLQLTQSQEYSMNDAKPVQRSHCRLVTREVGRSLATYENSAQLMSIIYNALKAHRSAWELAEILHRDISAGNIMIDVESPENKPTGFLNDWDLCKYAEDLKKPTTQPAGRSGTWPFMSSLLLQYPKKPVELADDLESFVYVIVYMALRFHWHDMTAATLRSDMSFDELANVNGQNENLATRVHGLFTENWACNDGYRGGGTTKIWIIKSDSLPLDLRKQDNQPSLLSLLVQRLYRLLHAHYLALDYDSLAKYAADPVSPIPSKDSRKSGSNQTRQPNPSPAHDLFWDQDDDDVDRSRVVKKYSLPDRKPVNKEGDSSEPAASTSPAEPKLITNPQPLTGVPTGRVLDTHDEIIAMFSLVFKDESGQLRNLNSATGDKFVDQFLGLQALVGLTPKRFSTKRKDPEDEEDEEGELNPASARPNTVPRLDYGQDISFARRAVAALASIPEEPEPEPEPGQNEG</sequence>
<dbReference type="AlphaFoldDB" id="A0A0C3SB50"/>